<dbReference type="EMBL" id="CAJNOC010000008">
    <property type="protein sequence ID" value="CAF0704708.1"/>
    <property type="molecule type" value="Genomic_DNA"/>
</dbReference>
<reference evidence="1" key="1">
    <citation type="submission" date="2021-02" db="EMBL/GenBank/DDBJ databases">
        <authorList>
            <person name="Nowell W R."/>
        </authorList>
    </citation>
    <scope>NUCLEOTIDE SEQUENCE</scope>
    <source>
        <strain evidence="1">Ploen Becks lab</strain>
    </source>
</reference>
<name>A0A813M212_9BILA</name>
<evidence type="ECO:0000313" key="1">
    <source>
        <dbReference type="EMBL" id="CAF0704708.1"/>
    </source>
</evidence>
<comment type="caution">
    <text evidence="1">The sequence shown here is derived from an EMBL/GenBank/DDBJ whole genome shotgun (WGS) entry which is preliminary data.</text>
</comment>
<evidence type="ECO:0000313" key="2">
    <source>
        <dbReference type="Proteomes" id="UP000663879"/>
    </source>
</evidence>
<organism evidence="1 2">
    <name type="scientific">Brachionus calyciflorus</name>
    <dbReference type="NCBI Taxonomy" id="104777"/>
    <lineage>
        <taxon>Eukaryota</taxon>
        <taxon>Metazoa</taxon>
        <taxon>Spiralia</taxon>
        <taxon>Gnathifera</taxon>
        <taxon>Rotifera</taxon>
        <taxon>Eurotatoria</taxon>
        <taxon>Monogononta</taxon>
        <taxon>Pseudotrocha</taxon>
        <taxon>Ploima</taxon>
        <taxon>Brachionidae</taxon>
        <taxon>Brachionus</taxon>
    </lineage>
</organism>
<dbReference type="Proteomes" id="UP000663879">
    <property type="component" value="Unassembled WGS sequence"/>
</dbReference>
<gene>
    <name evidence="1" type="ORF">OXX778_LOCUS181</name>
</gene>
<proteinExistence type="predicted"/>
<protein>
    <submittedName>
        <fullName evidence="1">Uncharacterized protein</fullName>
    </submittedName>
</protein>
<dbReference type="AlphaFoldDB" id="A0A813M212"/>
<accession>A0A813M212</accession>
<keyword evidence="2" id="KW-1185">Reference proteome</keyword>
<sequence length="95" mass="11304">MSKSPGSVTITKNEEKVERFINHNFEINHDKFDKIKQIQSKFKVSYKNRCETEPIDHKKMLMDKDISLDTYVKYTMEIFDLSRLSKKKQKFPSLG</sequence>